<dbReference type="GO" id="GO:0004674">
    <property type="term" value="F:protein serine/threonine kinase activity"/>
    <property type="evidence" value="ECO:0007669"/>
    <property type="project" value="UniProtKB-KW"/>
</dbReference>
<protein>
    <submittedName>
        <fullName evidence="7">Homeodomain-interacting protein kinase 2</fullName>
    </submittedName>
</protein>
<dbReference type="Gene3D" id="1.10.510.10">
    <property type="entry name" value="Transferase(Phosphotransferase) domain 1"/>
    <property type="match status" value="1"/>
</dbReference>
<evidence type="ECO:0000256" key="4">
    <source>
        <dbReference type="ARBA" id="ARBA00022777"/>
    </source>
</evidence>
<dbReference type="PROSITE" id="PS50011">
    <property type="entry name" value="PROTEIN_KINASE_DOM"/>
    <property type="match status" value="1"/>
</dbReference>
<evidence type="ECO:0000256" key="5">
    <source>
        <dbReference type="ARBA" id="ARBA00022840"/>
    </source>
</evidence>
<evidence type="ECO:0000259" key="6">
    <source>
        <dbReference type="PROSITE" id="PS50011"/>
    </source>
</evidence>
<evidence type="ECO:0000256" key="1">
    <source>
        <dbReference type="ARBA" id="ARBA00022527"/>
    </source>
</evidence>
<evidence type="ECO:0000313" key="8">
    <source>
        <dbReference type="Proteomes" id="UP000499080"/>
    </source>
</evidence>
<feature type="non-terminal residue" evidence="7">
    <location>
        <position position="1"/>
    </location>
</feature>
<evidence type="ECO:0000313" key="7">
    <source>
        <dbReference type="EMBL" id="GBO35149.1"/>
    </source>
</evidence>
<accession>A0A4Y2WD05</accession>
<feature type="non-terminal residue" evidence="7">
    <location>
        <position position="110"/>
    </location>
</feature>
<name>A0A4Y2WD05_ARAVE</name>
<dbReference type="GO" id="GO:0004713">
    <property type="term" value="F:protein tyrosine kinase activity"/>
    <property type="evidence" value="ECO:0007669"/>
    <property type="project" value="TreeGrafter"/>
</dbReference>
<keyword evidence="1" id="KW-0723">Serine/threonine-protein kinase</keyword>
<keyword evidence="7" id="KW-0371">Homeobox</keyword>
<dbReference type="PANTHER" id="PTHR24058:SF17">
    <property type="entry name" value="HOMEODOMAIN INTERACTING PROTEIN KINASE, ISOFORM D"/>
    <property type="match status" value="1"/>
</dbReference>
<dbReference type="InterPro" id="IPR011009">
    <property type="entry name" value="Kinase-like_dom_sf"/>
</dbReference>
<dbReference type="Pfam" id="PF00069">
    <property type="entry name" value="Pkinase"/>
    <property type="match status" value="1"/>
</dbReference>
<keyword evidence="8" id="KW-1185">Reference proteome</keyword>
<evidence type="ECO:0000256" key="2">
    <source>
        <dbReference type="ARBA" id="ARBA00022679"/>
    </source>
</evidence>
<feature type="domain" description="Protein kinase" evidence="6">
    <location>
        <begin position="1"/>
        <end position="110"/>
    </location>
</feature>
<dbReference type="EMBL" id="BGPR01059094">
    <property type="protein sequence ID" value="GBO35149.1"/>
    <property type="molecule type" value="Genomic_DNA"/>
</dbReference>
<dbReference type="GO" id="GO:0003677">
    <property type="term" value="F:DNA binding"/>
    <property type="evidence" value="ECO:0007669"/>
    <property type="project" value="UniProtKB-KW"/>
</dbReference>
<dbReference type="Proteomes" id="UP000499080">
    <property type="component" value="Unassembled WGS sequence"/>
</dbReference>
<keyword evidence="3" id="KW-0547">Nucleotide-binding</keyword>
<keyword evidence="5" id="KW-0067">ATP-binding</keyword>
<keyword evidence="4 7" id="KW-0418">Kinase</keyword>
<dbReference type="InterPro" id="IPR050494">
    <property type="entry name" value="Ser_Thr_dual-spec_kinase"/>
</dbReference>
<comment type="caution">
    <text evidence="7">The sequence shown here is derived from an EMBL/GenBank/DDBJ whole genome shotgun (WGS) entry which is preliminary data.</text>
</comment>
<dbReference type="GO" id="GO:0005634">
    <property type="term" value="C:nucleus"/>
    <property type="evidence" value="ECO:0007669"/>
    <property type="project" value="TreeGrafter"/>
</dbReference>
<dbReference type="AlphaFoldDB" id="A0A4Y2WD05"/>
<dbReference type="GO" id="GO:0005737">
    <property type="term" value="C:cytoplasm"/>
    <property type="evidence" value="ECO:0007669"/>
    <property type="project" value="TreeGrafter"/>
</dbReference>
<dbReference type="SUPFAM" id="SSF56112">
    <property type="entry name" value="Protein kinase-like (PK-like)"/>
    <property type="match status" value="1"/>
</dbReference>
<dbReference type="InterPro" id="IPR000719">
    <property type="entry name" value="Prot_kinase_dom"/>
</dbReference>
<evidence type="ECO:0000256" key="3">
    <source>
        <dbReference type="ARBA" id="ARBA00022741"/>
    </source>
</evidence>
<sequence length="110" mass="12883">APEIILGLPFREAIDMWSLGCVIAELFLGWPLYPGSSEYDQIRYISQTQGLPAEHMLNNATKTNRFFYRESDTNYPFWRLKTPEEHEAETNIKSKEARKYIFNCLDDMAQ</sequence>
<reference evidence="7 8" key="1">
    <citation type="journal article" date="2019" name="Sci. Rep.">
        <title>Orb-weaving spider Araneus ventricosus genome elucidates the spidroin gene catalogue.</title>
        <authorList>
            <person name="Kono N."/>
            <person name="Nakamura H."/>
            <person name="Ohtoshi R."/>
            <person name="Moran D.A.P."/>
            <person name="Shinohara A."/>
            <person name="Yoshida Y."/>
            <person name="Fujiwara M."/>
            <person name="Mori M."/>
            <person name="Tomita M."/>
            <person name="Arakawa K."/>
        </authorList>
    </citation>
    <scope>NUCLEOTIDE SEQUENCE [LARGE SCALE GENOMIC DNA]</scope>
</reference>
<proteinExistence type="predicted"/>
<dbReference type="PANTHER" id="PTHR24058">
    <property type="entry name" value="DUAL SPECIFICITY PROTEIN KINASE"/>
    <property type="match status" value="1"/>
</dbReference>
<gene>
    <name evidence="7" type="primary">Hipk2_1</name>
    <name evidence="7" type="ORF">AVEN_171239-2_1</name>
</gene>
<organism evidence="7 8">
    <name type="scientific">Araneus ventricosus</name>
    <name type="common">Orbweaver spider</name>
    <name type="synonym">Epeira ventricosa</name>
    <dbReference type="NCBI Taxonomy" id="182803"/>
    <lineage>
        <taxon>Eukaryota</taxon>
        <taxon>Metazoa</taxon>
        <taxon>Ecdysozoa</taxon>
        <taxon>Arthropoda</taxon>
        <taxon>Chelicerata</taxon>
        <taxon>Arachnida</taxon>
        <taxon>Araneae</taxon>
        <taxon>Araneomorphae</taxon>
        <taxon>Entelegynae</taxon>
        <taxon>Araneoidea</taxon>
        <taxon>Araneidae</taxon>
        <taxon>Araneus</taxon>
    </lineage>
</organism>
<keyword evidence="2" id="KW-0808">Transferase</keyword>
<dbReference type="OrthoDB" id="10030361at2759"/>
<dbReference type="GO" id="GO:0005524">
    <property type="term" value="F:ATP binding"/>
    <property type="evidence" value="ECO:0007669"/>
    <property type="project" value="UniProtKB-KW"/>
</dbReference>
<keyword evidence="7" id="KW-0238">DNA-binding</keyword>